<feature type="region of interest" description="Disordered" evidence="1">
    <location>
        <begin position="30"/>
        <end position="65"/>
    </location>
</feature>
<evidence type="ECO:0000313" key="3">
    <source>
        <dbReference type="Proteomes" id="UP001066276"/>
    </source>
</evidence>
<dbReference type="EMBL" id="JANPWB010000010">
    <property type="protein sequence ID" value="KAJ1142662.1"/>
    <property type="molecule type" value="Genomic_DNA"/>
</dbReference>
<gene>
    <name evidence="2" type="ORF">NDU88_008975</name>
</gene>
<evidence type="ECO:0000256" key="1">
    <source>
        <dbReference type="SAM" id="MobiDB-lite"/>
    </source>
</evidence>
<sequence>MRAAPRGAGRRGVITYGAGLAAMPELAVTESGEGVVRSRGEDGEKAQAQACRCGQRPDTNDGSYSEPYTFVWGSGEATSEEAGGVYRVTRETTAQQGAEL</sequence>
<feature type="compositionally biased region" description="Basic and acidic residues" evidence="1">
    <location>
        <begin position="36"/>
        <end position="45"/>
    </location>
</feature>
<accession>A0AAV7QQ83</accession>
<evidence type="ECO:0000313" key="2">
    <source>
        <dbReference type="EMBL" id="KAJ1142662.1"/>
    </source>
</evidence>
<name>A0AAV7QQ83_PLEWA</name>
<reference evidence="2" key="1">
    <citation type="journal article" date="2022" name="bioRxiv">
        <title>Sequencing and chromosome-scale assembly of the giantPleurodeles waltlgenome.</title>
        <authorList>
            <person name="Brown T."/>
            <person name="Elewa A."/>
            <person name="Iarovenko S."/>
            <person name="Subramanian E."/>
            <person name="Araus A.J."/>
            <person name="Petzold A."/>
            <person name="Susuki M."/>
            <person name="Suzuki K.-i.T."/>
            <person name="Hayashi T."/>
            <person name="Toyoda A."/>
            <person name="Oliveira C."/>
            <person name="Osipova E."/>
            <person name="Leigh N.D."/>
            <person name="Simon A."/>
            <person name="Yun M.H."/>
        </authorList>
    </citation>
    <scope>NUCLEOTIDE SEQUENCE</scope>
    <source>
        <strain evidence="2">20211129_DDA</strain>
        <tissue evidence="2">Liver</tissue>
    </source>
</reference>
<keyword evidence="3" id="KW-1185">Reference proteome</keyword>
<organism evidence="2 3">
    <name type="scientific">Pleurodeles waltl</name>
    <name type="common">Iberian ribbed newt</name>
    <dbReference type="NCBI Taxonomy" id="8319"/>
    <lineage>
        <taxon>Eukaryota</taxon>
        <taxon>Metazoa</taxon>
        <taxon>Chordata</taxon>
        <taxon>Craniata</taxon>
        <taxon>Vertebrata</taxon>
        <taxon>Euteleostomi</taxon>
        <taxon>Amphibia</taxon>
        <taxon>Batrachia</taxon>
        <taxon>Caudata</taxon>
        <taxon>Salamandroidea</taxon>
        <taxon>Salamandridae</taxon>
        <taxon>Pleurodelinae</taxon>
        <taxon>Pleurodeles</taxon>
    </lineage>
</organism>
<proteinExistence type="predicted"/>
<protein>
    <submittedName>
        <fullName evidence="2">Uncharacterized protein</fullName>
    </submittedName>
</protein>
<dbReference type="AlphaFoldDB" id="A0AAV7QQ83"/>
<dbReference type="Proteomes" id="UP001066276">
    <property type="component" value="Chromosome 6"/>
</dbReference>
<comment type="caution">
    <text evidence="2">The sequence shown here is derived from an EMBL/GenBank/DDBJ whole genome shotgun (WGS) entry which is preliminary data.</text>
</comment>